<organism evidence="2 3">
    <name type="scientific">Zopfia rhizophila CBS 207.26</name>
    <dbReference type="NCBI Taxonomy" id="1314779"/>
    <lineage>
        <taxon>Eukaryota</taxon>
        <taxon>Fungi</taxon>
        <taxon>Dikarya</taxon>
        <taxon>Ascomycota</taxon>
        <taxon>Pezizomycotina</taxon>
        <taxon>Dothideomycetes</taxon>
        <taxon>Dothideomycetes incertae sedis</taxon>
        <taxon>Zopfiaceae</taxon>
        <taxon>Zopfia</taxon>
    </lineage>
</organism>
<dbReference type="EMBL" id="ML994617">
    <property type="protein sequence ID" value="KAF2191517.1"/>
    <property type="molecule type" value="Genomic_DNA"/>
</dbReference>
<proteinExistence type="predicted"/>
<evidence type="ECO:0000256" key="1">
    <source>
        <dbReference type="SAM" id="MobiDB-lite"/>
    </source>
</evidence>
<feature type="region of interest" description="Disordered" evidence="1">
    <location>
        <begin position="1"/>
        <end position="187"/>
    </location>
</feature>
<sequence>MVLMVVFEVPSPRMTGRRSLKKKKSPRREQIPTPPTTNIEGDLMKLEEYIQQERQNPENEREGRGQNSEVEGREGTQEMVGGNAPPPEPAVPNQGPVHSERDPIAPHEASSTTPMTLSRPDPRSPSTLISSLHASEVICGSRQGSRNGSQPPPRHGNAASARVDEGSDSALGDGWHRDGSREALVGRRESAILSSLDGWETDRNDQN</sequence>
<reference evidence="2" key="1">
    <citation type="journal article" date="2020" name="Stud. Mycol.">
        <title>101 Dothideomycetes genomes: a test case for predicting lifestyles and emergence of pathogens.</title>
        <authorList>
            <person name="Haridas S."/>
            <person name="Albert R."/>
            <person name="Binder M."/>
            <person name="Bloem J."/>
            <person name="Labutti K."/>
            <person name="Salamov A."/>
            <person name="Andreopoulos B."/>
            <person name="Baker S."/>
            <person name="Barry K."/>
            <person name="Bills G."/>
            <person name="Bluhm B."/>
            <person name="Cannon C."/>
            <person name="Castanera R."/>
            <person name="Culley D."/>
            <person name="Daum C."/>
            <person name="Ezra D."/>
            <person name="Gonzalez J."/>
            <person name="Henrissat B."/>
            <person name="Kuo A."/>
            <person name="Liang C."/>
            <person name="Lipzen A."/>
            <person name="Lutzoni F."/>
            <person name="Magnuson J."/>
            <person name="Mondo S."/>
            <person name="Nolan M."/>
            <person name="Ohm R."/>
            <person name="Pangilinan J."/>
            <person name="Park H.-J."/>
            <person name="Ramirez L."/>
            <person name="Alfaro M."/>
            <person name="Sun H."/>
            <person name="Tritt A."/>
            <person name="Yoshinaga Y."/>
            <person name="Zwiers L.-H."/>
            <person name="Turgeon B."/>
            <person name="Goodwin S."/>
            <person name="Spatafora J."/>
            <person name="Crous P."/>
            <person name="Grigoriev I."/>
        </authorList>
    </citation>
    <scope>NUCLEOTIDE SEQUENCE</scope>
    <source>
        <strain evidence="2">CBS 207.26</strain>
    </source>
</reference>
<accession>A0A6A6EHH6</accession>
<feature type="compositionally biased region" description="Basic and acidic residues" evidence="1">
    <location>
        <begin position="55"/>
        <end position="76"/>
    </location>
</feature>
<evidence type="ECO:0000313" key="3">
    <source>
        <dbReference type="Proteomes" id="UP000800200"/>
    </source>
</evidence>
<evidence type="ECO:0000313" key="2">
    <source>
        <dbReference type="EMBL" id="KAF2191517.1"/>
    </source>
</evidence>
<feature type="compositionally biased region" description="Basic and acidic residues" evidence="1">
    <location>
        <begin position="174"/>
        <end position="187"/>
    </location>
</feature>
<feature type="compositionally biased region" description="Polar residues" evidence="1">
    <location>
        <begin position="124"/>
        <end position="133"/>
    </location>
</feature>
<protein>
    <submittedName>
        <fullName evidence="2">Uncharacterized protein</fullName>
    </submittedName>
</protein>
<dbReference type="AlphaFoldDB" id="A0A6A6EHH6"/>
<keyword evidence="3" id="KW-1185">Reference proteome</keyword>
<dbReference type="Proteomes" id="UP000800200">
    <property type="component" value="Unassembled WGS sequence"/>
</dbReference>
<name>A0A6A6EHH6_9PEZI</name>
<gene>
    <name evidence="2" type="ORF">K469DRAFT_720569</name>
</gene>
<feature type="compositionally biased region" description="Basic residues" evidence="1">
    <location>
        <begin position="15"/>
        <end position="26"/>
    </location>
</feature>